<protein>
    <submittedName>
        <fullName evidence="2">Uncharacterized protein</fullName>
    </submittedName>
</protein>
<evidence type="ECO:0000313" key="2">
    <source>
        <dbReference type="EMBL" id="KZP20384.1"/>
    </source>
</evidence>
<name>A0A166J1H2_9AGAM</name>
<keyword evidence="1" id="KW-0732">Signal</keyword>
<feature type="signal peptide" evidence="1">
    <location>
        <begin position="1"/>
        <end position="18"/>
    </location>
</feature>
<accession>A0A166J1H2</accession>
<keyword evidence="3" id="KW-1185">Reference proteome</keyword>
<dbReference type="AlphaFoldDB" id="A0A166J1H2"/>
<feature type="chain" id="PRO_5007875604" evidence="1">
    <location>
        <begin position="19"/>
        <end position="274"/>
    </location>
</feature>
<gene>
    <name evidence="2" type="ORF">FIBSPDRAFT_891916</name>
</gene>
<dbReference type="EMBL" id="KV417555">
    <property type="protein sequence ID" value="KZP20384.1"/>
    <property type="molecule type" value="Genomic_DNA"/>
</dbReference>
<evidence type="ECO:0000256" key="1">
    <source>
        <dbReference type="SAM" id="SignalP"/>
    </source>
</evidence>
<evidence type="ECO:0000313" key="3">
    <source>
        <dbReference type="Proteomes" id="UP000076532"/>
    </source>
</evidence>
<proteinExistence type="predicted"/>
<dbReference type="Proteomes" id="UP000076532">
    <property type="component" value="Unassembled WGS sequence"/>
</dbReference>
<reference evidence="2 3" key="1">
    <citation type="journal article" date="2016" name="Mol. Biol. Evol.">
        <title>Comparative Genomics of Early-Diverging Mushroom-Forming Fungi Provides Insights into the Origins of Lignocellulose Decay Capabilities.</title>
        <authorList>
            <person name="Nagy L.G."/>
            <person name="Riley R."/>
            <person name="Tritt A."/>
            <person name="Adam C."/>
            <person name="Daum C."/>
            <person name="Floudas D."/>
            <person name="Sun H."/>
            <person name="Yadav J.S."/>
            <person name="Pangilinan J."/>
            <person name="Larsson K.H."/>
            <person name="Matsuura K."/>
            <person name="Barry K."/>
            <person name="Labutti K."/>
            <person name="Kuo R."/>
            <person name="Ohm R.A."/>
            <person name="Bhattacharya S.S."/>
            <person name="Shirouzu T."/>
            <person name="Yoshinaga Y."/>
            <person name="Martin F.M."/>
            <person name="Grigoriev I.V."/>
            <person name="Hibbett D.S."/>
        </authorList>
    </citation>
    <scope>NUCLEOTIDE SEQUENCE [LARGE SCALE GENOMIC DNA]</scope>
    <source>
        <strain evidence="2 3">CBS 109695</strain>
    </source>
</reference>
<organism evidence="2 3">
    <name type="scientific">Athelia psychrophila</name>
    <dbReference type="NCBI Taxonomy" id="1759441"/>
    <lineage>
        <taxon>Eukaryota</taxon>
        <taxon>Fungi</taxon>
        <taxon>Dikarya</taxon>
        <taxon>Basidiomycota</taxon>
        <taxon>Agaricomycotina</taxon>
        <taxon>Agaricomycetes</taxon>
        <taxon>Agaricomycetidae</taxon>
        <taxon>Atheliales</taxon>
        <taxon>Atheliaceae</taxon>
        <taxon>Athelia</taxon>
    </lineage>
</organism>
<sequence length="274" mass="30464">MCLAWALLVARHIPSSSLFQVQVCFPIPGLRSLAGSRLLKHYPWVKHWPATPLGSCRAITSFIVQLAQSSHQTTLQLPGRQWKVMLSTSWNVNLFSKELLMLRYVLEIDKGKHQSLNTDEDKFWSDFAELFKGSALLWDKPSQISVPGSSGGSLATVDQPTQPLHVDVEPPLWVDGDSLAMACTPMMVFIAERHDEDMTFGVFHGGSRILGPFHTGAAMPLDPLVPITIMYYITSFKVEVGQDTEVIGWRSISIVDIMAHYPVQDGAVSGLRYV</sequence>